<dbReference type="AlphaFoldDB" id="A0A8H4ZQC0"/>
<keyword evidence="3" id="KW-1185">Reference proteome</keyword>
<protein>
    <submittedName>
        <fullName evidence="2">Uncharacterized protein</fullName>
    </submittedName>
</protein>
<name>A0A8H4ZQC0_9HYPO</name>
<gene>
    <name evidence="2" type="ORF">FANTH_4648</name>
</gene>
<feature type="compositionally biased region" description="Polar residues" evidence="1">
    <location>
        <begin position="566"/>
        <end position="584"/>
    </location>
</feature>
<accession>A0A8H4ZQC0</accession>
<feature type="compositionally biased region" description="Basic and acidic residues" evidence="1">
    <location>
        <begin position="185"/>
        <end position="199"/>
    </location>
</feature>
<dbReference type="Proteomes" id="UP000573603">
    <property type="component" value="Unassembled WGS sequence"/>
</dbReference>
<feature type="region of interest" description="Disordered" evidence="1">
    <location>
        <begin position="534"/>
        <end position="607"/>
    </location>
</feature>
<feature type="region of interest" description="Disordered" evidence="1">
    <location>
        <begin position="131"/>
        <end position="237"/>
    </location>
</feature>
<feature type="compositionally biased region" description="Polar residues" evidence="1">
    <location>
        <begin position="131"/>
        <end position="150"/>
    </location>
</feature>
<evidence type="ECO:0000313" key="2">
    <source>
        <dbReference type="EMBL" id="KAF5250095.1"/>
    </source>
</evidence>
<comment type="caution">
    <text evidence="2">The sequence shown here is derived from an EMBL/GenBank/DDBJ whole genome shotgun (WGS) entry which is preliminary data.</text>
</comment>
<dbReference type="EMBL" id="JABEVY010000100">
    <property type="protein sequence ID" value="KAF5250095.1"/>
    <property type="molecule type" value="Genomic_DNA"/>
</dbReference>
<evidence type="ECO:0000313" key="3">
    <source>
        <dbReference type="Proteomes" id="UP000573603"/>
    </source>
</evidence>
<reference evidence="2 3" key="1">
    <citation type="journal article" date="2020" name="BMC Genomics">
        <title>Correction to: Identification and distribution of gene clusters required for synthesis of sphingolipid metabolism inhibitors in diverse species of the filamentous fungus Fusarium.</title>
        <authorList>
            <person name="Kim H.S."/>
            <person name="Lohmar J.M."/>
            <person name="Busman M."/>
            <person name="Brown D.W."/>
            <person name="Naumann T.A."/>
            <person name="Divon H.H."/>
            <person name="Lysoe E."/>
            <person name="Uhlig S."/>
            <person name="Proctor R.H."/>
        </authorList>
    </citation>
    <scope>NUCLEOTIDE SEQUENCE [LARGE SCALE GENOMIC DNA]</scope>
    <source>
        <strain evidence="2 3">NRRL 25214</strain>
    </source>
</reference>
<sequence>MEGHPLQPSDRIPAIQEYFARWTVQIHPVKSPEEEFQENIKMAQDSFNSLTHLSHNSFDKFDEIMSCGARIKELMALHKDTKEQKERDYQQRLWEQQIASFNEHLDLFGPELGKWLCQNWCDRIGHPVSTTTTAQSDTAPDAVNTHQCEGTTAPRFPTIQDPLARPTSTNDSIPSPPDAENADEPTTRPDELHRIEHDTSSGSQKRPIDSHNSPESRPTRPTKRVRSDAAQRPLTDRTIQFDQVYQNGQAEPKYVIVKHDGFWYILECNKHRLHFNNHPIRGAQKHLRGKKHNQTSVNYEEAIRALGTLVLNCTEEKVAENNEAARRPSYSQMGRPVNSIAPSVAHSLPTRSNQNRTEIDPQPGEVYTTYWSETKKFFAILVLPWRNVGHLGKDLSLTVKDTELIKKVPSCYRYNHADESYEWAPHFRPGGQSYSKRKYPIMYFDAAVFPGKCRVYWVAANEFQFYDPKVTTLPFKDIVDGYIVSRNNNNDQTVPHIDGEQGSLSDDRPTAEIFPREEQFTGIPGREIIVIDDESDDETGGGEPWPDTPVTNPVPKTEPQEVPMTMGNTQQDSGASHGNASPQQPLEAEVASHSQRRTEEDGDSHDNLSSAEFLLRLHRETESILLDHARQIDDLPESIVPTGETASNSLFNMQPQVAAVCDAPLSQWPPTQEHAAGIPNFHSHHLPQQGANETRAPEAIMTPLSNNQNPTDSSHSQPAQATEMYGFFNQARSASSQCRLDPNGRLRWLALKTTGGI</sequence>
<feature type="region of interest" description="Disordered" evidence="1">
    <location>
        <begin position="487"/>
        <end position="507"/>
    </location>
</feature>
<feature type="compositionally biased region" description="Basic and acidic residues" evidence="1">
    <location>
        <begin position="206"/>
        <end position="218"/>
    </location>
</feature>
<evidence type="ECO:0000256" key="1">
    <source>
        <dbReference type="SAM" id="MobiDB-lite"/>
    </source>
</evidence>
<proteinExistence type="predicted"/>
<organism evidence="2 3">
    <name type="scientific">Fusarium anthophilum</name>
    <dbReference type="NCBI Taxonomy" id="48485"/>
    <lineage>
        <taxon>Eukaryota</taxon>
        <taxon>Fungi</taxon>
        <taxon>Dikarya</taxon>
        <taxon>Ascomycota</taxon>
        <taxon>Pezizomycotina</taxon>
        <taxon>Sordariomycetes</taxon>
        <taxon>Hypocreomycetidae</taxon>
        <taxon>Hypocreales</taxon>
        <taxon>Nectriaceae</taxon>
        <taxon>Fusarium</taxon>
        <taxon>Fusarium fujikuroi species complex</taxon>
    </lineage>
</organism>